<dbReference type="InterPro" id="IPR000914">
    <property type="entry name" value="SBP_5_dom"/>
</dbReference>
<organism evidence="4 5">
    <name type="scientific">Psittacicella hinzii</name>
    <dbReference type="NCBI Taxonomy" id="2028575"/>
    <lineage>
        <taxon>Bacteria</taxon>
        <taxon>Pseudomonadati</taxon>
        <taxon>Pseudomonadota</taxon>
        <taxon>Gammaproteobacteria</taxon>
        <taxon>Pasteurellales</taxon>
        <taxon>Psittacicellaceae</taxon>
        <taxon>Psittacicella</taxon>
    </lineage>
</organism>
<dbReference type="Gene3D" id="3.10.105.10">
    <property type="entry name" value="Dipeptide-binding Protein, Domain 3"/>
    <property type="match status" value="1"/>
</dbReference>
<dbReference type="GO" id="GO:1904680">
    <property type="term" value="F:peptide transmembrane transporter activity"/>
    <property type="evidence" value="ECO:0007669"/>
    <property type="project" value="TreeGrafter"/>
</dbReference>
<dbReference type="GO" id="GO:0030288">
    <property type="term" value="C:outer membrane-bounded periplasmic space"/>
    <property type="evidence" value="ECO:0007669"/>
    <property type="project" value="UniProtKB-ARBA"/>
</dbReference>
<evidence type="ECO:0000256" key="2">
    <source>
        <dbReference type="ARBA" id="ARBA00022729"/>
    </source>
</evidence>
<evidence type="ECO:0000313" key="4">
    <source>
        <dbReference type="EMBL" id="RIY34266.1"/>
    </source>
</evidence>
<evidence type="ECO:0000259" key="3">
    <source>
        <dbReference type="Pfam" id="PF00496"/>
    </source>
</evidence>
<accession>A0A3A1YAA4</accession>
<sequence>MIKKFIFLASALALGACGQENTAHQDHKASPSHQDLNHTRTLQVTAQWEINSLDPAKVGYIFYAMQLAENLVETNPAGELVPGLAVKWEANKDASVWTFTLRDGVKFHDLTSLNAQAVKNSLEVALSKPTLLANAHIEEIKVIDEHTLEFHLHRGLESFPAFLAHSSAIILSPAAYNESKEVTAIIGTGPYKVKEIEPPQKLTAQYFKEYWGDQAIIHNVSYLANSRVETRTILVQSDPSYLVYNLDYASAQRLRLNSRVVVASKPIARTIQIKLNLAHPLLAQNELRHVLSEAIDRTAIAEQLLGINQGQAYQLLPPAYSQWQDTHAHAKEINYQVLQNKLADLGWKLNANQQLVNAQGQEFVLNLRTFPDRAELPLIATALQDQWQKLGIKVNILIGNSSEIASGHQDGSLEMALYSRNYGSLPDPTGILRQDFKVGGSDWGTMNWQGAGKFIDMLNNHEKPEVLIKYLNDELPIIPVVYALSNVAHSRELGGLELDPFERTYYLNKLYWIQDASNKQEPTK</sequence>
<dbReference type="InterPro" id="IPR039424">
    <property type="entry name" value="SBP_5"/>
</dbReference>
<dbReference type="PANTHER" id="PTHR30290">
    <property type="entry name" value="PERIPLASMIC BINDING COMPONENT OF ABC TRANSPORTER"/>
    <property type="match status" value="1"/>
</dbReference>
<dbReference type="RefSeq" id="WP_119524437.1">
    <property type="nucleotide sequence ID" value="NZ_NRHC01000013.1"/>
</dbReference>
<dbReference type="EMBL" id="NRHC01000013">
    <property type="protein sequence ID" value="RIY34266.1"/>
    <property type="molecule type" value="Genomic_DNA"/>
</dbReference>
<comment type="similarity">
    <text evidence="1">Belongs to the bacterial solute-binding protein 5 family.</text>
</comment>
<dbReference type="InterPro" id="IPR030678">
    <property type="entry name" value="Peptide/Ni-bd"/>
</dbReference>
<dbReference type="InterPro" id="IPR023765">
    <property type="entry name" value="SBP_5_CS"/>
</dbReference>
<dbReference type="Gene3D" id="3.40.190.10">
    <property type="entry name" value="Periplasmic binding protein-like II"/>
    <property type="match status" value="1"/>
</dbReference>
<dbReference type="Proteomes" id="UP000265691">
    <property type="component" value="Unassembled WGS sequence"/>
</dbReference>
<keyword evidence="2" id="KW-0732">Signal</keyword>
<feature type="domain" description="Solute-binding protein family 5" evidence="3">
    <location>
        <begin position="79"/>
        <end position="433"/>
    </location>
</feature>
<dbReference type="AlphaFoldDB" id="A0A3A1YAA4"/>
<dbReference type="PROSITE" id="PS01040">
    <property type="entry name" value="SBP_BACTERIAL_5"/>
    <property type="match status" value="1"/>
</dbReference>
<keyword evidence="5" id="KW-1185">Reference proteome</keyword>
<gene>
    <name evidence="4" type="ORF">CKF54_01050</name>
</gene>
<dbReference type="PANTHER" id="PTHR30290:SF83">
    <property type="entry name" value="ABC TRANSPORTER SUBSTRATE-BINDING PROTEIN"/>
    <property type="match status" value="1"/>
</dbReference>
<dbReference type="GO" id="GO:0043190">
    <property type="term" value="C:ATP-binding cassette (ABC) transporter complex"/>
    <property type="evidence" value="ECO:0007669"/>
    <property type="project" value="InterPro"/>
</dbReference>
<proteinExistence type="inferred from homology"/>
<dbReference type="PROSITE" id="PS51257">
    <property type="entry name" value="PROKAR_LIPOPROTEIN"/>
    <property type="match status" value="1"/>
</dbReference>
<evidence type="ECO:0000313" key="5">
    <source>
        <dbReference type="Proteomes" id="UP000265691"/>
    </source>
</evidence>
<name>A0A3A1YAA4_9GAMM</name>
<dbReference type="SUPFAM" id="SSF53850">
    <property type="entry name" value="Periplasmic binding protein-like II"/>
    <property type="match status" value="1"/>
</dbReference>
<protein>
    <recommendedName>
        <fullName evidence="3">Solute-binding protein family 5 domain-containing protein</fullName>
    </recommendedName>
</protein>
<dbReference type="Pfam" id="PF00496">
    <property type="entry name" value="SBP_bac_5"/>
    <property type="match status" value="1"/>
</dbReference>
<dbReference type="GO" id="GO:0015833">
    <property type="term" value="P:peptide transport"/>
    <property type="evidence" value="ECO:0007669"/>
    <property type="project" value="TreeGrafter"/>
</dbReference>
<dbReference type="PIRSF" id="PIRSF002741">
    <property type="entry name" value="MppA"/>
    <property type="match status" value="1"/>
</dbReference>
<evidence type="ECO:0000256" key="1">
    <source>
        <dbReference type="ARBA" id="ARBA00005695"/>
    </source>
</evidence>
<reference evidence="4 5" key="1">
    <citation type="submission" date="2017-08" db="EMBL/GenBank/DDBJ databases">
        <title>Reclassification of Bisgaard taxon 37 and 44.</title>
        <authorList>
            <person name="Christensen H."/>
        </authorList>
    </citation>
    <scope>NUCLEOTIDE SEQUENCE [LARGE SCALE GENOMIC DNA]</scope>
    <source>
        <strain evidence="4 5">B96_3</strain>
    </source>
</reference>
<dbReference type="OrthoDB" id="9801912at2"/>
<comment type="caution">
    <text evidence="4">The sequence shown here is derived from an EMBL/GenBank/DDBJ whole genome shotgun (WGS) entry which is preliminary data.</text>
</comment>